<evidence type="ECO:0000313" key="2">
    <source>
        <dbReference type="Proteomes" id="UP000242381"/>
    </source>
</evidence>
<reference evidence="1 2" key="1">
    <citation type="journal article" date="2016" name="Proc. Natl. Acad. Sci. U.S.A.">
        <title>Lipid metabolic changes in an early divergent fungus govern the establishment of a mutualistic symbiosis with endobacteria.</title>
        <authorList>
            <person name="Lastovetsky O.A."/>
            <person name="Gaspar M.L."/>
            <person name="Mondo S.J."/>
            <person name="LaButti K.M."/>
            <person name="Sandor L."/>
            <person name="Grigoriev I.V."/>
            <person name="Henry S.A."/>
            <person name="Pawlowska T.E."/>
        </authorList>
    </citation>
    <scope>NUCLEOTIDE SEQUENCE [LARGE SCALE GENOMIC DNA]</scope>
    <source>
        <strain evidence="1 2">ATCC 11559</strain>
    </source>
</reference>
<dbReference type="Proteomes" id="UP000242381">
    <property type="component" value="Unassembled WGS sequence"/>
</dbReference>
<gene>
    <name evidence="1" type="ORF">BCV71DRAFT_235690</name>
</gene>
<dbReference type="VEuPathDB" id="FungiDB:BCV72DRAFT_337718"/>
<dbReference type="OMA" id="KKHYITS"/>
<protein>
    <submittedName>
        <fullName evidence="1">Uncharacterized protein</fullName>
    </submittedName>
</protein>
<proteinExistence type="predicted"/>
<organism evidence="1 2">
    <name type="scientific">Rhizopus microsporus</name>
    <dbReference type="NCBI Taxonomy" id="58291"/>
    <lineage>
        <taxon>Eukaryota</taxon>
        <taxon>Fungi</taxon>
        <taxon>Fungi incertae sedis</taxon>
        <taxon>Mucoromycota</taxon>
        <taxon>Mucoromycotina</taxon>
        <taxon>Mucoromycetes</taxon>
        <taxon>Mucorales</taxon>
        <taxon>Mucorineae</taxon>
        <taxon>Rhizopodaceae</taxon>
        <taxon>Rhizopus</taxon>
    </lineage>
</organism>
<sequence>MDLLKKHYITSEFIQREQEHPQIFLARLREAAKLENITNDALIKSRFRAVLLRETNQFCIQSSSCNFQDRINHADGWCNGNRPRKIAMIENPFIPRNANQVLIYQDNNLNNNQYRNSHTIELFDTEEHPSQHIPISNIYSTGKLETLTVVPNAVTGSHQLTTIKTTSRRNEP</sequence>
<dbReference type="EMBL" id="KV921352">
    <property type="protein sequence ID" value="ORE17564.1"/>
    <property type="molecule type" value="Genomic_DNA"/>
</dbReference>
<accession>A0A1X0RZZ8</accession>
<dbReference type="AlphaFoldDB" id="A0A1X0RZZ8"/>
<name>A0A1X0RZZ8_RHIZD</name>
<evidence type="ECO:0000313" key="1">
    <source>
        <dbReference type="EMBL" id="ORE17564.1"/>
    </source>
</evidence>